<evidence type="ECO:0000313" key="2">
    <source>
        <dbReference type="Proteomes" id="UP000198765"/>
    </source>
</evidence>
<dbReference type="SUPFAM" id="SSF47413">
    <property type="entry name" value="lambda repressor-like DNA-binding domains"/>
    <property type="match status" value="1"/>
</dbReference>
<dbReference type="Proteomes" id="UP000198765">
    <property type="component" value="Chromosome I"/>
</dbReference>
<dbReference type="PATRIC" id="fig|299146.4.peg.5972"/>
<gene>
    <name evidence="1" type="ORF">GA0070621_5791</name>
</gene>
<keyword evidence="2" id="KW-1185">Reference proteome</keyword>
<proteinExistence type="predicted"/>
<name>A0A1A9AEG8_9ACTN</name>
<accession>A0A1A9AEG8</accession>
<organism evidence="1 2">
    <name type="scientific">Micromonospora narathiwatensis</name>
    <dbReference type="NCBI Taxonomy" id="299146"/>
    <lineage>
        <taxon>Bacteria</taxon>
        <taxon>Bacillati</taxon>
        <taxon>Actinomycetota</taxon>
        <taxon>Actinomycetes</taxon>
        <taxon>Micromonosporales</taxon>
        <taxon>Micromonosporaceae</taxon>
        <taxon>Micromonospora</taxon>
    </lineage>
</organism>
<sequence length="476" mass="51867">MTRANCPRCGGRLARDNDSGRCAPCQAAERDRLSSPPAVPASFWEHEPVRQALAERHLGRVIRAYRYHPYHGRNPLPQTVVAGWLGITQAQLSRVENGPPLVHLDRLSHWAAMLGIPAFRLWFALPRQSSVVAEPSTIVQEEGGSTNRRQFHAVAALAGIQASGCLNLLAPQADPPRSVGMEQVQYAASLVDGFRKADAAVGADRLCDIAMQVHERLSTWAAKAAYSRSVGDALQSALADLAIQAAWLTIDADRRTEARPYLNEAIARARIADDSRVEVRALACMSLLLREDRPGEAVHCADAALRASAGWATPRLSTLLHLRAAYAHATLRDAFSFEREMTSARRAFEGGSHEDDLPFISFVTAQEVTGIQGLSYLALDRANRAAGCFRSVTADPSPTHRRNQVYYTVQLARAASRQGDASDAARAGMSVLPEVGRVRSGRVFRLLADVRSHLALAGRSTPQAREFVEAYDMAVV</sequence>
<evidence type="ECO:0000313" key="1">
    <source>
        <dbReference type="EMBL" id="SBT54913.1"/>
    </source>
</evidence>
<evidence type="ECO:0008006" key="3">
    <source>
        <dbReference type="Google" id="ProtNLM"/>
    </source>
</evidence>
<dbReference type="EMBL" id="LT594324">
    <property type="protein sequence ID" value="SBT54913.1"/>
    <property type="molecule type" value="Genomic_DNA"/>
</dbReference>
<dbReference type="InterPro" id="IPR010982">
    <property type="entry name" value="Lambda_DNA-bd_dom_sf"/>
</dbReference>
<dbReference type="AlphaFoldDB" id="A0A1A9AEG8"/>
<dbReference type="GO" id="GO:0003677">
    <property type="term" value="F:DNA binding"/>
    <property type="evidence" value="ECO:0007669"/>
    <property type="project" value="InterPro"/>
</dbReference>
<reference evidence="1 2" key="1">
    <citation type="submission" date="2016-06" db="EMBL/GenBank/DDBJ databases">
        <authorList>
            <person name="Kjaerup R.B."/>
            <person name="Dalgaard T.S."/>
            <person name="Juul-Madsen H.R."/>
        </authorList>
    </citation>
    <scope>NUCLEOTIDE SEQUENCE [LARGE SCALE GENOMIC DNA]</scope>
    <source>
        <strain evidence="1 2">DSM 45248</strain>
    </source>
</reference>
<protein>
    <recommendedName>
        <fullName evidence="3">Helix-turn-helix domain-containing protein</fullName>
    </recommendedName>
</protein>